<dbReference type="GO" id="GO:0004693">
    <property type="term" value="F:cyclin-dependent protein serine/threonine kinase activity"/>
    <property type="evidence" value="ECO:0007669"/>
    <property type="project" value="UniProtKB-EC"/>
</dbReference>
<dbReference type="Pfam" id="PF00069">
    <property type="entry name" value="Pkinase"/>
    <property type="match status" value="1"/>
</dbReference>
<dbReference type="PROSITE" id="PS00108">
    <property type="entry name" value="PROTEIN_KINASE_ST"/>
    <property type="match status" value="1"/>
</dbReference>
<dbReference type="PROSITE" id="PS00107">
    <property type="entry name" value="PROTEIN_KINASE_ATP"/>
    <property type="match status" value="1"/>
</dbReference>
<dbReference type="InterPro" id="IPR011009">
    <property type="entry name" value="Kinase-like_dom_sf"/>
</dbReference>
<dbReference type="GO" id="GO:0005634">
    <property type="term" value="C:nucleus"/>
    <property type="evidence" value="ECO:0007669"/>
    <property type="project" value="TreeGrafter"/>
</dbReference>
<dbReference type="SMART" id="SM00220">
    <property type="entry name" value="S_TKc"/>
    <property type="match status" value="1"/>
</dbReference>
<evidence type="ECO:0000256" key="13">
    <source>
        <dbReference type="SAM" id="MobiDB-lite"/>
    </source>
</evidence>
<evidence type="ECO:0000256" key="11">
    <source>
        <dbReference type="PROSITE-ProRule" id="PRU10141"/>
    </source>
</evidence>
<proteinExistence type="inferred from homology"/>
<keyword evidence="7 11" id="KW-0067">ATP-binding</keyword>
<dbReference type="PANTHER" id="PTHR24056">
    <property type="entry name" value="CELL DIVISION PROTEIN KINASE"/>
    <property type="match status" value="1"/>
</dbReference>
<evidence type="ECO:0000256" key="7">
    <source>
        <dbReference type="ARBA" id="ARBA00022840"/>
    </source>
</evidence>
<dbReference type="AlphaFoldDB" id="A0A8H8PCE7"/>
<organism evidence="15 16">
    <name type="scientific">Rhizoctonia solani</name>
    <dbReference type="NCBI Taxonomy" id="456999"/>
    <lineage>
        <taxon>Eukaryota</taxon>
        <taxon>Fungi</taxon>
        <taxon>Dikarya</taxon>
        <taxon>Basidiomycota</taxon>
        <taxon>Agaricomycotina</taxon>
        <taxon>Agaricomycetes</taxon>
        <taxon>Cantharellales</taxon>
        <taxon>Ceratobasidiaceae</taxon>
        <taxon>Rhizoctonia</taxon>
    </lineage>
</organism>
<evidence type="ECO:0000256" key="3">
    <source>
        <dbReference type="ARBA" id="ARBA00022527"/>
    </source>
</evidence>
<dbReference type="InterPro" id="IPR000719">
    <property type="entry name" value="Prot_kinase_dom"/>
</dbReference>
<dbReference type="InterPro" id="IPR008271">
    <property type="entry name" value="Ser/Thr_kinase_AS"/>
</dbReference>
<comment type="catalytic activity">
    <reaction evidence="10">
        <text>L-seryl-[protein] + ATP = O-phospho-L-seryl-[protein] + ADP + H(+)</text>
        <dbReference type="Rhea" id="RHEA:17989"/>
        <dbReference type="Rhea" id="RHEA-COMP:9863"/>
        <dbReference type="Rhea" id="RHEA-COMP:11604"/>
        <dbReference type="ChEBI" id="CHEBI:15378"/>
        <dbReference type="ChEBI" id="CHEBI:29999"/>
        <dbReference type="ChEBI" id="CHEBI:30616"/>
        <dbReference type="ChEBI" id="CHEBI:83421"/>
        <dbReference type="ChEBI" id="CHEBI:456216"/>
        <dbReference type="EC" id="2.7.11.22"/>
    </reaction>
</comment>
<keyword evidence="6 15" id="KW-0418">Kinase</keyword>
<gene>
    <name evidence="15" type="ORF">RhiXN_02143</name>
</gene>
<dbReference type="InterPro" id="IPR050108">
    <property type="entry name" value="CDK"/>
</dbReference>
<evidence type="ECO:0000259" key="14">
    <source>
        <dbReference type="PROSITE" id="PS50011"/>
    </source>
</evidence>
<comment type="catalytic activity">
    <reaction evidence="9">
        <text>L-threonyl-[protein] + ATP = O-phospho-L-threonyl-[protein] + ADP + H(+)</text>
        <dbReference type="Rhea" id="RHEA:46608"/>
        <dbReference type="Rhea" id="RHEA-COMP:11060"/>
        <dbReference type="Rhea" id="RHEA-COMP:11605"/>
        <dbReference type="ChEBI" id="CHEBI:15378"/>
        <dbReference type="ChEBI" id="CHEBI:30013"/>
        <dbReference type="ChEBI" id="CHEBI:30616"/>
        <dbReference type="ChEBI" id="CHEBI:61977"/>
        <dbReference type="ChEBI" id="CHEBI:456216"/>
        <dbReference type="EC" id="2.7.11.22"/>
    </reaction>
</comment>
<dbReference type="EMBL" id="CP059673">
    <property type="protein sequence ID" value="QRW27548.1"/>
    <property type="molecule type" value="Genomic_DNA"/>
</dbReference>
<feature type="binding site" evidence="11">
    <location>
        <position position="33"/>
    </location>
    <ligand>
        <name>ATP</name>
        <dbReference type="ChEBI" id="CHEBI:30616"/>
    </ligand>
</feature>
<dbReference type="GeneID" id="67024425"/>
<evidence type="ECO:0000256" key="8">
    <source>
        <dbReference type="ARBA" id="ARBA00041795"/>
    </source>
</evidence>
<evidence type="ECO:0000256" key="10">
    <source>
        <dbReference type="ARBA" id="ARBA00048367"/>
    </source>
</evidence>
<name>A0A8H8PCE7_9AGAM</name>
<dbReference type="PROSITE" id="PS50011">
    <property type="entry name" value="PROTEIN_KINASE_DOM"/>
    <property type="match status" value="1"/>
</dbReference>
<evidence type="ECO:0000313" key="16">
    <source>
        <dbReference type="Proteomes" id="UP000650533"/>
    </source>
</evidence>
<evidence type="ECO:0000256" key="1">
    <source>
        <dbReference type="ARBA" id="ARBA00006485"/>
    </source>
</evidence>
<dbReference type="Gene3D" id="3.30.200.20">
    <property type="entry name" value="Phosphorylase Kinase, domain 1"/>
    <property type="match status" value="1"/>
</dbReference>
<feature type="compositionally biased region" description="Polar residues" evidence="13">
    <location>
        <begin position="360"/>
        <end position="381"/>
    </location>
</feature>
<keyword evidence="4" id="KW-0808">Transferase</keyword>
<evidence type="ECO:0000313" key="15">
    <source>
        <dbReference type="EMBL" id="QRW27548.1"/>
    </source>
</evidence>
<sequence>MSNYVQLEKLGEGTYATVFKGRSRTTNEIVALKEIHLDAEEGTPSTAIREISLMKELKHVNIVRLHDVIHTETKLVLIFEYCEQDLKKYMDTHGERGALDPNTVRSFMYQLLKGTAFCHDNRVLHRDLKPQNLLINRKGELKLGDFGLARAFGVPVNTFSNEVVTLWYRAPDVLLGSRTYNTSIDVWSCGCIFAEMITGVPLFRGRDNQDQLLNIMRIIGTPDERVLRKIAADSPEIQLKQYPRYPKVPWQQVVPKATPQGLCISHTIAGLLSQSFVIHSDRSPRTPLQFDPTKRITAQELFLTHTLQLPLALHVQPAAICVPQQAADHAFPTQMADARQQQQQQLAYQQQQMQQQMQQSGPPNQYYTPSGQYTQQYGQGR</sequence>
<dbReference type="FunFam" id="3.30.200.20:FF:000062">
    <property type="entry name" value="PHO system negative regulator"/>
    <property type="match status" value="1"/>
</dbReference>
<keyword evidence="3 12" id="KW-0723">Serine/threonine-protein kinase</keyword>
<evidence type="ECO:0000256" key="4">
    <source>
        <dbReference type="ARBA" id="ARBA00022679"/>
    </source>
</evidence>
<dbReference type="Proteomes" id="UP000650533">
    <property type="component" value="Chromosome 16"/>
</dbReference>
<dbReference type="FunFam" id="1.10.510.10:FF:000611">
    <property type="entry name" value="CMGC family protein kinase"/>
    <property type="match status" value="1"/>
</dbReference>
<dbReference type="EC" id="2.7.11.22" evidence="2"/>
<protein>
    <recommendedName>
        <fullName evidence="2">cyclin-dependent kinase</fullName>
        <ecNumber evidence="2">2.7.11.22</ecNumber>
    </recommendedName>
    <alternativeName>
        <fullName evidence="8">Serine/threonine-protein kinase PHO85</fullName>
    </alternativeName>
</protein>
<evidence type="ECO:0000256" key="6">
    <source>
        <dbReference type="ARBA" id="ARBA00022777"/>
    </source>
</evidence>
<dbReference type="GO" id="GO:0005524">
    <property type="term" value="F:ATP binding"/>
    <property type="evidence" value="ECO:0007669"/>
    <property type="project" value="UniProtKB-UniRule"/>
</dbReference>
<dbReference type="SUPFAM" id="SSF56112">
    <property type="entry name" value="Protein kinase-like (PK-like)"/>
    <property type="match status" value="1"/>
</dbReference>
<dbReference type="InterPro" id="IPR017441">
    <property type="entry name" value="Protein_kinase_ATP_BS"/>
</dbReference>
<dbReference type="PANTHER" id="PTHR24056:SF46">
    <property type="entry name" value="CYCLIN-DEPENDENT KINASE 5"/>
    <property type="match status" value="1"/>
</dbReference>
<feature type="compositionally biased region" description="Low complexity" evidence="13">
    <location>
        <begin position="334"/>
        <end position="359"/>
    </location>
</feature>
<dbReference type="Gene3D" id="1.10.510.10">
    <property type="entry name" value="Transferase(Phosphotransferase) domain 1"/>
    <property type="match status" value="1"/>
</dbReference>
<evidence type="ECO:0000256" key="5">
    <source>
        <dbReference type="ARBA" id="ARBA00022741"/>
    </source>
</evidence>
<feature type="region of interest" description="Disordered" evidence="13">
    <location>
        <begin position="332"/>
        <end position="381"/>
    </location>
</feature>
<keyword evidence="5 11" id="KW-0547">Nucleotide-binding</keyword>
<reference evidence="15" key="1">
    <citation type="submission" date="2020-05" db="EMBL/GenBank/DDBJ databases">
        <title>Evolutionary and genomic comparisons of hybrid uninucleate and nonhybrid Rhizoctonia fungi.</title>
        <authorList>
            <person name="Li C."/>
            <person name="Chen X."/>
        </authorList>
    </citation>
    <scope>NUCLEOTIDE SEQUENCE</scope>
    <source>
        <strain evidence="15">AG-1 IA</strain>
    </source>
</reference>
<comment type="similarity">
    <text evidence="1">Belongs to the protein kinase superfamily. CMGC Ser/Thr protein kinase family. CDC2/CDKX subfamily.</text>
</comment>
<dbReference type="GO" id="GO:0005737">
    <property type="term" value="C:cytoplasm"/>
    <property type="evidence" value="ECO:0007669"/>
    <property type="project" value="TreeGrafter"/>
</dbReference>
<accession>A0A8H8PCE7</accession>
<dbReference type="RefSeq" id="XP_043187785.1">
    <property type="nucleotide sequence ID" value="XM_043321962.1"/>
</dbReference>
<evidence type="ECO:0000256" key="2">
    <source>
        <dbReference type="ARBA" id="ARBA00012425"/>
    </source>
</evidence>
<evidence type="ECO:0000256" key="12">
    <source>
        <dbReference type="RuleBase" id="RU000304"/>
    </source>
</evidence>
<dbReference type="KEGG" id="rsx:RhiXN_02143"/>
<evidence type="ECO:0000256" key="9">
    <source>
        <dbReference type="ARBA" id="ARBA00047811"/>
    </source>
</evidence>
<feature type="domain" description="Protein kinase" evidence="14">
    <location>
        <begin position="4"/>
        <end position="308"/>
    </location>
</feature>